<dbReference type="EMBL" id="CP071448">
    <property type="protein sequence ID" value="QSW90505.1"/>
    <property type="molecule type" value="Genomic_DNA"/>
</dbReference>
<dbReference type="SUPFAM" id="SSF49344">
    <property type="entry name" value="CBD9-like"/>
    <property type="match status" value="1"/>
</dbReference>
<organism evidence="3 4">
    <name type="scientific">Flavobacterium endoglycinae</name>
    <dbReference type="NCBI Taxonomy" id="2816357"/>
    <lineage>
        <taxon>Bacteria</taxon>
        <taxon>Pseudomonadati</taxon>
        <taxon>Bacteroidota</taxon>
        <taxon>Flavobacteriia</taxon>
        <taxon>Flavobacteriales</taxon>
        <taxon>Flavobacteriaceae</taxon>
        <taxon>Flavobacterium</taxon>
    </lineage>
</organism>
<dbReference type="InterPro" id="IPR010502">
    <property type="entry name" value="Carb-bd_dom_fam9"/>
</dbReference>
<dbReference type="RefSeq" id="WP_207297661.1">
    <property type="nucleotide sequence ID" value="NZ_CP071448.1"/>
</dbReference>
<evidence type="ECO:0000313" key="4">
    <source>
        <dbReference type="Proteomes" id="UP000663440"/>
    </source>
</evidence>
<accession>A0ABX7QII8</accession>
<evidence type="ECO:0000313" key="3">
    <source>
        <dbReference type="EMBL" id="QSW90505.1"/>
    </source>
</evidence>
<name>A0ABX7QII8_9FLAO</name>
<protein>
    <submittedName>
        <fullName evidence="3">Carbohydrate binding family 9 domain-containing protein</fullName>
    </submittedName>
</protein>
<evidence type="ECO:0000259" key="2">
    <source>
        <dbReference type="Pfam" id="PF19313"/>
    </source>
</evidence>
<gene>
    <name evidence="3" type="ORF">J0383_06770</name>
</gene>
<feature type="domain" description="Carbohydrate-binding" evidence="1">
    <location>
        <begin position="34"/>
        <end position="188"/>
    </location>
</feature>
<proteinExistence type="predicted"/>
<dbReference type="InterPro" id="IPR045670">
    <property type="entry name" value="DUF5916"/>
</dbReference>
<dbReference type="Gene3D" id="2.60.40.1190">
    <property type="match status" value="1"/>
</dbReference>
<feature type="domain" description="DUF5916" evidence="2">
    <location>
        <begin position="227"/>
        <end position="804"/>
    </location>
</feature>
<dbReference type="Pfam" id="PF06452">
    <property type="entry name" value="CBM9_1"/>
    <property type="match status" value="1"/>
</dbReference>
<dbReference type="Proteomes" id="UP000663440">
    <property type="component" value="Chromosome"/>
</dbReference>
<dbReference type="Pfam" id="PF19313">
    <property type="entry name" value="DUF5916"/>
    <property type="match status" value="1"/>
</dbReference>
<keyword evidence="4" id="KW-1185">Reference proteome</keyword>
<sequence length="809" mass="92370">MKKLVFYSFILLNIWCYGQKKVLQAQLVSQNIIIDGKLNETAWESAPIASDFITLEPDNGKPAPDGKKTEVKILYDNDAIYIGAKMYDDEPSKILKEISQRDNFGTADLFGVFINGFNDGQQDFMFYVSAADVQGDCIMTDANGEDYSWDAVWISKASLTENGWIVEIKIPYSALRFSAENKQTWGINFFREIKRTRYKYTWNFVDRKVGTFTQQAGILSGIENIKPPTRLFFMPYASYYLNAGEGQKTYGTIKGGMDIKYGINDAFTVDAILIPDFGQTKYDDQILNLGPFEQQFNENRAFFTEGTDLFNKGNMFYSRRIGGKPSVEPELNDNEEIAETVQNVNLINALKLSGRTKNGLGVGILNAVTEKTFATIKDTITGETRRTIVEPLTNYNVIVLDQRFRKNSSVTFINTNVIRNGHFRDANVTGLVWDLNTKANTYNLSGNVKYSTINASEDKRGLFSTINFAETSGKYRYSVGSDFVTKDFNPNDLGINFYTNYYSFYGNANYRILNPTKLFNSFRLNYNMYSEFNKDSGKVQEFNIDANVNLSTVKNNYYGMGVTIFPVEMYDYYEPRADGRYIITPKKINLWGSISTNYNHKFALDLNPTLSIADEPGRAAFGVDIGPRYRFNDKLLLTYTFSLLKKNNNKGYIDSYDDDDNEATPEIIVFANRDVITYANTLSGKYAINSAMTFNLAVRQYWSSAENKNILQLDSDGRLDPYPQYTENKNSSFYSWNADLSYSWWFAPGSQLSALYRNNASNFERVIDKDFKRNVTNLLTNDALKHIFSVSVKYFIDYNAVKNKIRKRA</sequence>
<evidence type="ECO:0000259" key="1">
    <source>
        <dbReference type="Pfam" id="PF06452"/>
    </source>
</evidence>
<dbReference type="CDD" id="cd09618">
    <property type="entry name" value="CBM9_like_2"/>
    <property type="match status" value="1"/>
</dbReference>
<reference evidence="3 4" key="1">
    <citation type="submission" date="2021-03" db="EMBL/GenBank/DDBJ databases">
        <title>Flavobacterium kribbensis sp. nov, an endophytic bacteria, isolated from soybean.</title>
        <authorList>
            <person name="Lee J."/>
            <person name="Seo J."/>
        </authorList>
    </citation>
    <scope>NUCLEOTIDE SEQUENCE [LARGE SCALE GENOMIC DNA]</scope>
    <source>
        <strain evidence="3 4">BB8</strain>
    </source>
</reference>